<evidence type="ECO:0000313" key="5">
    <source>
        <dbReference type="Proteomes" id="UP000178040"/>
    </source>
</evidence>
<gene>
    <name evidence="4" type="ORF">A3B40_01220</name>
</gene>
<keyword evidence="1" id="KW-0812">Transmembrane</keyword>
<organism evidence="4 5">
    <name type="scientific">Candidatus Roizmanbacteria bacterium RIFCSPLOWO2_01_FULL_37_16</name>
    <dbReference type="NCBI Taxonomy" id="1802058"/>
    <lineage>
        <taxon>Bacteria</taxon>
        <taxon>Candidatus Roizmaniibacteriota</taxon>
    </lineage>
</organism>
<keyword evidence="1" id="KW-0472">Membrane</keyword>
<dbReference type="Pfam" id="PF00534">
    <property type="entry name" value="Glycos_transf_1"/>
    <property type="match status" value="1"/>
</dbReference>
<proteinExistence type="predicted"/>
<feature type="transmembrane region" description="Helical" evidence="1">
    <location>
        <begin position="91"/>
        <end position="113"/>
    </location>
</feature>
<evidence type="ECO:0000256" key="1">
    <source>
        <dbReference type="SAM" id="Phobius"/>
    </source>
</evidence>
<dbReference type="Pfam" id="PF13439">
    <property type="entry name" value="Glyco_transf_4"/>
    <property type="match status" value="1"/>
</dbReference>
<evidence type="ECO:0000313" key="4">
    <source>
        <dbReference type="EMBL" id="OGK45020.1"/>
    </source>
</evidence>
<sequence>MNKNPKRILWITNNWLSDFGGRKIVSKKILKFLAHKKFSVTILDFEEHPPSKKDLKQYIQLPKTIAFRSSVIQNNKEVIFKLLRYPNKNNLDIIICSTYALIDILSIFTIRLFNLLPHTKIVLFENGNPLQDIRLSRFWHLYALMGKFFYPAFDFIITPGVSLRQMFINQFGVTANKIYTIPQPIVSKQTSRLTSEPLSNKLFQQKKSKIIITSSRLILPSKDFPTLFKAIKIVLNKVDAVLAILGTGPHRRKIEALAKRLKLENRIFFLGFRKNPFKYLAKSDVFVLSSLHEGAPLVLVEAMACRIPVVASDCDFGPRDILENGKNGILVPIGDQYSMAEAIIKLLNNEKLRQEFIAKGKVKSQHYLEEKSLKAWYDFLQSLNYDKA</sequence>
<name>A0A1F7INU0_9BACT</name>
<dbReference type="GO" id="GO:0016757">
    <property type="term" value="F:glycosyltransferase activity"/>
    <property type="evidence" value="ECO:0007669"/>
    <property type="project" value="InterPro"/>
</dbReference>
<evidence type="ECO:0000259" key="2">
    <source>
        <dbReference type="Pfam" id="PF00534"/>
    </source>
</evidence>
<comment type="caution">
    <text evidence="4">The sequence shown here is derived from an EMBL/GenBank/DDBJ whole genome shotgun (WGS) entry which is preliminary data.</text>
</comment>
<protein>
    <recommendedName>
        <fullName evidence="6">Glycosyl transferase family 1 domain-containing protein</fullName>
    </recommendedName>
</protein>
<dbReference type="AlphaFoldDB" id="A0A1F7INU0"/>
<reference evidence="4 5" key="1">
    <citation type="journal article" date="2016" name="Nat. Commun.">
        <title>Thousands of microbial genomes shed light on interconnected biogeochemical processes in an aquifer system.</title>
        <authorList>
            <person name="Anantharaman K."/>
            <person name="Brown C.T."/>
            <person name="Hug L.A."/>
            <person name="Sharon I."/>
            <person name="Castelle C.J."/>
            <person name="Probst A.J."/>
            <person name="Thomas B.C."/>
            <person name="Singh A."/>
            <person name="Wilkins M.J."/>
            <person name="Karaoz U."/>
            <person name="Brodie E.L."/>
            <person name="Williams K.H."/>
            <person name="Hubbard S.S."/>
            <person name="Banfield J.F."/>
        </authorList>
    </citation>
    <scope>NUCLEOTIDE SEQUENCE [LARGE SCALE GENOMIC DNA]</scope>
</reference>
<evidence type="ECO:0008006" key="6">
    <source>
        <dbReference type="Google" id="ProtNLM"/>
    </source>
</evidence>
<dbReference type="InterPro" id="IPR028098">
    <property type="entry name" value="Glyco_trans_4-like_N"/>
</dbReference>
<feature type="domain" description="Glycosyltransferase subfamily 4-like N-terminal" evidence="3">
    <location>
        <begin position="27"/>
        <end position="185"/>
    </location>
</feature>
<dbReference type="InterPro" id="IPR001296">
    <property type="entry name" value="Glyco_trans_1"/>
</dbReference>
<accession>A0A1F7INU0</accession>
<evidence type="ECO:0000259" key="3">
    <source>
        <dbReference type="Pfam" id="PF13439"/>
    </source>
</evidence>
<dbReference type="Gene3D" id="3.40.50.2000">
    <property type="entry name" value="Glycogen Phosphorylase B"/>
    <property type="match status" value="2"/>
</dbReference>
<dbReference type="SUPFAM" id="SSF53756">
    <property type="entry name" value="UDP-Glycosyltransferase/glycogen phosphorylase"/>
    <property type="match status" value="1"/>
</dbReference>
<keyword evidence="1" id="KW-1133">Transmembrane helix</keyword>
<dbReference type="EMBL" id="MGAI01000017">
    <property type="protein sequence ID" value="OGK45020.1"/>
    <property type="molecule type" value="Genomic_DNA"/>
</dbReference>
<dbReference type="Proteomes" id="UP000178040">
    <property type="component" value="Unassembled WGS sequence"/>
</dbReference>
<feature type="domain" description="Glycosyl transferase family 1" evidence="2">
    <location>
        <begin position="199"/>
        <end position="361"/>
    </location>
</feature>
<dbReference type="PANTHER" id="PTHR12526">
    <property type="entry name" value="GLYCOSYLTRANSFERASE"/>
    <property type="match status" value="1"/>
</dbReference>
<dbReference type="PANTHER" id="PTHR12526:SF630">
    <property type="entry name" value="GLYCOSYLTRANSFERASE"/>
    <property type="match status" value="1"/>
</dbReference>